<name>A0AAC9LAT9_9PSEU</name>
<dbReference type="Proteomes" id="UP000185511">
    <property type="component" value="Chromosome"/>
</dbReference>
<protein>
    <submittedName>
        <fullName evidence="2">Fibronectin-binding protein (FBP)</fullName>
    </submittedName>
</protein>
<keyword evidence="3" id="KW-1185">Reference proteome</keyword>
<sequence>MKALSQDEIRKSFVNCSKGEAKSLSLPSRFDEIAWEVQDFLGWRDAKARERAYLVVPQGEETIGLALRAAPARRSGLRSNMCAFCLTVHSLSDIALFSARRAGAAGRLGNTVGTYVCADLACPLYLRGKRKPDMRQTRESLTEDELLARMMGNVHGFVEQALRADV</sequence>
<dbReference type="RefSeq" id="WP_075739405.1">
    <property type="nucleotide sequence ID" value="NZ_CP016076.1"/>
</dbReference>
<organism evidence="2 3">
    <name type="scientific">Actinoalloteichus fjordicus</name>
    <dbReference type="NCBI Taxonomy" id="1612552"/>
    <lineage>
        <taxon>Bacteria</taxon>
        <taxon>Bacillati</taxon>
        <taxon>Actinomycetota</taxon>
        <taxon>Actinomycetes</taxon>
        <taxon>Pseudonocardiales</taxon>
        <taxon>Pseudonocardiaceae</taxon>
        <taxon>Actinoalloteichus</taxon>
    </lineage>
</organism>
<proteinExistence type="predicted"/>
<dbReference type="AlphaFoldDB" id="A0AAC9LAT9"/>
<dbReference type="EMBL" id="CP016076">
    <property type="protein sequence ID" value="APU13262.1"/>
    <property type="molecule type" value="Genomic_DNA"/>
</dbReference>
<accession>A0AAC9LAT9</accession>
<dbReference type="Pfam" id="PF16571">
    <property type="entry name" value="FBP_C"/>
    <property type="match status" value="1"/>
</dbReference>
<dbReference type="KEGG" id="acad:UA74_05940"/>
<evidence type="ECO:0000313" key="2">
    <source>
        <dbReference type="EMBL" id="APU13262.1"/>
    </source>
</evidence>
<reference evidence="3" key="1">
    <citation type="submission" date="2016-06" db="EMBL/GenBank/DDBJ databases">
        <title>Complete genome sequence of Actinoalloteichus fjordicus DSM 46855 (=ADI127-17), type strain of the new species Actinoalloteichus fjordicus.</title>
        <authorList>
            <person name="Ruckert C."/>
            <person name="Nouioui I."/>
            <person name="Willmese J."/>
            <person name="van Wezel G."/>
            <person name="Klenk H.-P."/>
            <person name="Kalinowski J."/>
            <person name="Zotchev S.B."/>
        </authorList>
    </citation>
    <scope>NUCLEOTIDE SEQUENCE [LARGE SCALE GENOMIC DNA]</scope>
    <source>
        <strain evidence="3">ADI127-7</strain>
    </source>
</reference>
<dbReference type="InterPro" id="IPR032330">
    <property type="entry name" value="EF-G-binding_C"/>
</dbReference>
<feature type="domain" description="Elongation factor G-binding protein C-terminal treble-clef zinc-finger" evidence="1">
    <location>
        <begin position="8"/>
        <end position="160"/>
    </location>
</feature>
<evidence type="ECO:0000313" key="3">
    <source>
        <dbReference type="Proteomes" id="UP000185511"/>
    </source>
</evidence>
<evidence type="ECO:0000259" key="1">
    <source>
        <dbReference type="Pfam" id="PF16571"/>
    </source>
</evidence>
<gene>
    <name evidence="2" type="ORF">UA74_05940</name>
</gene>